<reference evidence="2 3" key="1">
    <citation type="journal article" date="2017" name="PLoS Biol.">
        <title>The sea cucumber genome provides insights into morphological evolution and visceral regeneration.</title>
        <authorList>
            <person name="Zhang X."/>
            <person name="Sun L."/>
            <person name="Yuan J."/>
            <person name="Sun Y."/>
            <person name="Gao Y."/>
            <person name="Zhang L."/>
            <person name="Li S."/>
            <person name="Dai H."/>
            <person name="Hamel J.F."/>
            <person name="Liu C."/>
            <person name="Yu Y."/>
            <person name="Liu S."/>
            <person name="Lin W."/>
            <person name="Guo K."/>
            <person name="Jin S."/>
            <person name="Xu P."/>
            <person name="Storey K.B."/>
            <person name="Huan P."/>
            <person name="Zhang T."/>
            <person name="Zhou Y."/>
            <person name="Zhang J."/>
            <person name="Lin C."/>
            <person name="Li X."/>
            <person name="Xing L."/>
            <person name="Huo D."/>
            <person name="Sun M."/>
            <person name="Wang L."/>
            <person name="Mercier A."/>
            <person name="Li F."/>
            <person name="Yang H."/>
            <person name="Xiang J."/>
        </authorList>
    </citation>
    <scope>NUCLEOTIDE SEQUENCE [LARGE SCALE GENOMIC DNA]</scope>
    <source>
        <strain evidence="2">Shaxun</strain>
        <tissue evidence="2">Muscle</tissue>
    </source>
</reference>
<dbReference type="Proteomes" id="UP000230750">
    <property type="component" value="Unassembled WGS sequence"/>
</dbReference>
<evidence type="ECO:0000313" key="2">
    <source>
        <dbReference type="EMBL" id="PIK37468.1"/>
    </source>
</evidence>
<keyword evidence="3" id="KW-1185">Reference proteome</keyword>
<dbReference type="OrthoDB" id="10019788at2759"/>
<accession>A0A2G8JP28</accession>
<evidence type="ECO:0000313" key="3">
    <source>
        <dbReference type="Proteomes" id="UP000230750"/>
    </source>
</evidence>
<dbReference type="EMBL" id="MRZV01001498">
    <property type="protein sequence ID" value="PIK37468.1"/>
    <property type="molecule type" value="Genomic_DNA"/>
</dbReference>
<evidence type="ECO:0000256" key="1">
    <source>
        <dbReference type="SAM" id="MobiDB-lite"/>
    </source>
</evidence>
<protein>
    <submittedName>
        <fullName evidence="2">Uncharacterized protein</fullName>
    </submittedName>
</protein>
<gene>
    <name evidence="2" type="ORF">BSL78_25693</name>
</gene>
<organism evidence="2 3">
    <name type="scientific">Stichopus japonicus</name>
    <name type="common">Sea cucumber</name>
    <dbReference type="NCBI Taxonomy" id="307972"/>
    <lineage>
        <taxon>Eukaryota</taxon>
        <taxon>Metazoa</taxon>
        <taxon>Echinodermata</taxon>
        <taxon>Eleutherozoa</taxon>
        <taxon>Echinozoa</taxon>
        <taxon>Holothuroidea</taxon>
        <taxon>Aspidochirotacea</taxon>
        <taxon>Aspidochirotida</taxon>
        <taxon>Stichopodidae</taxon>
        <taxon>Apostichopus</taxon>
    </lineage>
</organism>
<feature type="region of interest" description="Disordered" evidence="1">
    <location>
        <begin position="1"/>
        <end position="24"/>
    </location>
</feature>
<feature type="region of interest" description="Disordered" evidence="1">
    <location>
        <begin position="125"/>
        <end position="196"/>
    </location>
</feature>
<comment type="caution">
    <text evidence="2">The sequence shown here is derived from an EMBL/GenBank/DDBJ whole genome shotgun (WGS) entry which is preliminary data.</text>
</comment>
<name>A0A2G8JP28_STIJA</name>
<feature type="compositionally biased region" description="Basic residues" evidence="1">
    <location>
        <begin position="174"/>
        <end position="187"/>
    </location>
</feature>
<feature type="compositionally biased region" description="Low complexity" evidence="1">
    <location>
        <begin position="8"/>
        <end position="24"/>
    </location>
</feature>
<proteinExistence type="predicted"/>
<feature type="compositionally biased region" description="Low complexity" evidence="1">
    <location>
        <begin position="128"/>
        <end position="153"/>
    </location>
</feature>
<dbReference type="AlphaFoldDB" id="A0A2G8JP28"/>
<sequence length="196" mass="21744">MENPLAISMSSSSESLTLTSPRSSGTTKSVVLVHQPAGQIIPQTNLKPIHCKESVRRQIHVVVRNLEAVVSELNSVMNELQGVLEQIDRVTSCLDSRLSGKSLRLQHSTDDEKLWTTRRKRSVSSACSISTHQSKSNSSSTTSTSSSSTDLSSLWKLPRKTRSSPLRVVNHLIGKPRKSWKQIRTRTKTNVSRRAT</sequence>